<dbReference type="Pfam" id="PF04149">
    <property type="entry name" value="DUF397"/>
    <property type="match status" value="1"/>
</dbReference>
<dbReference type="InterPro" id="IPR007278">
    <property type="entry name" value="DUF397"/>
</dbReference>
<keyword evidence="3" id="KW-1185">Reference proteome</keyword>
<dbReference type="EMBL" id="JBHSON010000082">
    <property type="protein sequence ID" value="MFC5752156.1"/>
    <property type="molecule type" value="Genomic_DNA"/>
</dbReference>
<gene>
    <name evidence="2" type="ORF">ACFPZN_41655</name>
</gene>
<accession>A0ABW1AAF7</accession>
<feature type="domain" description="DUF397" evidence="1">
    <location>
        <begin position="3"/>
        <end position="56"/>
    </location>
</feature>
<proteinExistence type="predicted"/>
<evidence type="ECO:0000259" key="1">
    <source>
        <dbReference type="Pfam" id="PF04149"/>
    </source>
</evidence>
<reference evidence="3" key="1">
    <citation type="journal article" date="2019" name="Int. J. Syst. Evol. Microbiol.">
        <title>The Global Catalogue of Microorganisms (GCM) 10K type strain sequencing project: providing services to taxonomists for standard genome sequencing and annotation.</title>
        <authorList>
            <consortium name="The Broad Institute Genomics Platform"/>
            <consortium name="The Broad Institute Genome Sequencing Center for Infectious Disease"/>
            <person name="Wu L."/>
            <person name="Ma J."/>
        </authorList>
    </citation>
    <scope>NUCLEOTIDE SEQUENCE [LARGE SCALE GENOMIC DNA]</scope>
    <source>
        <strain evidence="3">KCTC 42087</strain>
    </source>
</reference>
<evidence type="ECO:0000313" key="2">
    <source>
        <dbReference type="EMBL" id="MFC5752156.1"/>
    </source>
</evidence>
<evidence type="ECO:0000313" key="3">
    <source>
        <dbReference type="Proteomes" id="UP001596074"/>
    </source>
</evidence>
<protein>
    <submittedName>
        <fullName evidence="2">DUF397 domain-containing protein</fullName>
    </submittedName>
</protein>
<name>A0ABW1AAF7_9ACTN</name>
<sequence length="62" mass="6753">MIAWRKSSHSGVHNESDCVEVAVLARGVGMRDSKAPQVGHLTLKPQTFADLLARIKTGRLDP</sequence>
<comment type="caution">
    <text evidence="2">The sequence shown here is derived from an EMBL/GenBank/DDBJ whole genome shotgun (WGS) entry which is preliminary data.</text>
</comment>
<dbReference type="RefSeq" id="WP_378288118.1">
    <property type="nucleotide sequence ID" value="NZ_JBHSON010000082.1"/>
</dbReference>
<dbReference type="Proteomes" id="UP001596074">
    <property type="component" value="Unassembled WGS sequence"/>
</dbReference>
<organism evidence="2 3">
    <name type="scientific">Actinomadura rugatobispora</name>
    <dbReference type="NCBI Taxonomy" id="1994"/>
    <lineage>
        <taxon>Bacteria</taxon>
        <taxon>Bacillati</taxon>
        <taxon>Actinomycetota</taxon>
        <taxon>Actinomycetes</taxon>
        <taxon>Streptosporangiales</taxon>
        <taxon>Thermomonosporaceae</taxon>
        <taxon>Actinomadura</taxon>
    </lineage>
</organism>